<dbReference type="Gene3D" id="3.40.50.850">
    <property type="entry name" value="Isochorismatase-like"/>
    <property type="match status" value="1"/>
</dbReference>
<evidence type="ECO:0000259" key="1">
    <source>
        <dbReference type="Pfam" id="PF00857"/>
    </source>
</evidence>
<evidence type="ECO:0000313" key="3">
    <source>
        <dbReference type="Proteomes" id="UP000717534"/>
    </source>
</evidence>
<accession>A0ABS3AVB6</accession>
<feature type="domain" description="Isochorismatase-like" evidence="1">
    <location>
        <begin position="3"/>
        <end position="138"/>
    </location>
</feature>
<dbReference type="PANTHER" id="PTHR14119">
    <property type="entry name" value="HYDROLASE"/>
    <property type="match status" value="1"/>
</dbReference>
<protein>
    <submittedName>
        <fullName evidence="2">Isochorismatase family protein</fullName>
    </submittedName>
</protein>
<dbReference type="InterPro" id="IPR000868">
    <property type="entry name" value="Isochorismatase-like_dom"/>
</dbReference>
<dbReference type="Proteomes" id="UP000717534">
    <property type="component" value="Unassembled WGS sequence"/>
</dbReference>
<dbReference type="InterPro" id="IPR050993">
    <property type="entry name" value="Isochorismatase_domain"/>
</dbReference>
<evidence type="ECO:0000313" key="2">
    <source>
        <dbReference type="EMBL" id="MBN4068716.1"/>
    </source>
</evidence>
<dbReference type="SUPFAM" id="SSF52499">
    <property type="entry name" value="Isochorismatase-like hydrolases"/>
    <property type="match status" value="1"/>
</dbReference>
<sequence>MNQIHEADRITETIIKMVHCAKILGLPIIANTQYKKGLGPYAASLEGLMDDIIRPDKTEFNGLANSETKELIKALPVAVDTAILVGVETHICIYQTALGLMEHEFMPWVVADGVSSRTIGNHQLGLARLRDAGAVVGPAEMIVYELLAKAGTPQFKEILPHII</sequence>
<comment type="caution">
    <text evidence="2">The sequence shown here is derived from an EMBL/GenBank/DDBJ whole genome shotgun (WGS) entry which is preliminary data.</text>
</comment>
<proteinExistence type="predicted"/>
<organism evidence="2 3">
    <name type="scientific">Desulfotalea psychrophila</name>
    <dbReference type="NCBI Taxonomy" id="84980"/>
    <lineage>
        <taxon>Bacteria</taxon>
        <taxon>Pseudomonadati</taxon>
        <taxon>Thermodesulfobacteriota</taxon>
        <taxon>Desulfobulbia</taxon>
        <taxon>Desulfobulbales</taxon>
        <taxon>Desulfocapsaceae</taxon>
        <taxon>Desulfotalea</taxon>
    </lineage>
</organism>
<dbReference type="PANTHER" id="PTHR14119:SF3">
    <property type="entry name" value="ISOCHORISMATASE DOMAIN-CONTAINING PROTEIN 2"/>
    <property type="match status" value="1"/>
</dbReference>
<reference evidence="2 3" key="1">
    <citation type="submission" date="2021-02" db="EMBL/GenBank/DDBJ databases">
        <title>Activity-based single-cell genomes from oceanic crustal fluid captures similar information to metagenomic and metatranscriptomic surveys with orders of magnitude less sampling.</title>
        <authorList>
            <person name="D'Angelo T.S."/>
            <person name="Orcutt B.N."/>
        </authorList>
    </citation>
    <scope>NUCLEOTIDE SEQUENCE [LARGE SCALE GENOMIC DNA]</scope>
    <source>
        <strain evidence="2">AH-315-G02</strain>
    </source>
</reference>
<name>A0ABS3AVB6_9BACT</name>
<keyword evidence="3" id="KW-1185">Reference proteome</keyword>
<dbReference type="EMBL" id="JAFITO010000042">
    <property type="protein sequence ID" value="MBN4068716.1"/>
    <property type="molecule type" value="Genomic_DNA"/>
</dbReference>
<dbReference type="Pfam" id="PF00857">
    <property type="entry name" value="Isochorismatase"/>
    <property type="match status" value="1"/>
</dbReference>
<dbReference type="InterPro" id="IPR036380">
    <property type="entry name" value="Isochorismatase-like_sf"/>
</dbReference>
<gene>
    <name evidence="2" type="ORF">JYU06_04255</name>
</gene>